<proteinExistence type="predicted"/>
<dbReference type="EMBL" id="CMVM020000187">
    <property type="status" value="NOT_ANNOTATED_CDS"/>
    <property type="molecule type" value="Genomic_DNA"/>
</dbReference>
<dbReference type="PANTHER" id="PTHR12286">
    <property type="entry name" value="SACCHAROPINE DEHYDROGENASE-LIKE OXIDOREDUCTASE"/>
    <property type="match status" value="1"/>
</dbReference>
<dbReference type="EnsemblMetazoa" id="OVOC7011.2">
    <property type="protein sequence ID" value="OVOC7011.2"/>
    <property type="gene ID" value="WBGene00243820"/>
</dbReference>
<keyword evidence="1" id="KW-0472">Membrane</keyword>
<sequence length="342" mass="38640">MLFSILCFIYLLLQYRLYGEAVVKAAVENGASHVDISGEPAFLESMQMKYNDIAQKKGLYVVGACGWDSIPCDLGVNFLKNKFNGQLNHVETFVQINSGSAGYSTNAGTYRSLVLAFADMQTDDLDKIRRSIMPERLPRSSFRTPKRGSFWFKDEIGGWCIPFYGPDKSVVNRSQYFDYKLHNVLPVQVETFVRTKSIISAFLYFLWFAVLMIATKISFLKDFLLTHPELCSFGKFKESGPTVKQASFIYWLFGTGWAEKHSSFDEYSVKPDKKIIARCMGPDAGYITTSACVLASALSLLNDANKLPLGGVYTPVVAFKDTNIYDRLEKYGVRFEIVEELH</sequence>
<protein>
    <recommendedName>
        <fullName evidence="5">Saccharopine dehydrogenase-like C-terminal domain-containing protein</fullName>
    </recommendedName>
</protein>
<evidence type="ECO:0000256" key="1">
    <source>
        <dbReference type="SAM" id="Phobius"/>
    </source>
</evidence>
<evidence type="ECO:0000313" key="4">
    <source>
        <dbReference type="Proteomes" id="UP000024404"/>
    </source>
</evidence>
<dbReference type="PANTHER" id="PTHR12286:SF5">
    <property type="entry name" value="SACCHAROPINE DEHYDROGENASE-LIKE OXIDOREDUCTASE"/>
    <property type="match status" value="1"/>
</dbReference>
<organism evidence="3 4">
    <name type="scientific">Onchocerca volvulus</name>
    <dbReference type="NCBI Taxonomy" id="6282"/>
    <lineage>
        <taxon>Eukaryota</taxon>
        <taxon>Metazoa</taxon>
        <taxon>Ecdysozoa</taxon>
        <taxon>Nematoda</taxon>
        <taxon>Chromadorea</taxon>
        <taxon>Rhabditida</taxon>
        <taxon>Spirurina</taxon>
        <taxon>Spiruromorpha</taxon>
        <taxon>Filarioidea</taxon>
        <taxon>Onchocercidae</taxon>
        <taxon>Onchocerca</taxon>
    </lineage>
</organism>
<dbReference type="Proteomes" id="UP000024404">
    <property type="component" value="Unassembled WGS sequence"/>
</dbReference>
<evidence type="ECO:0008006" key="5">
    <source>
        <dbReference type="Google" id="ProtNLM"/>
    </source>
</evidence>
<dbReference type="GO" id="GO:0009247">
    <property type="term" value="P:glycolipid biosynthetic process"/>
    <property type="evidence" value="ECO:0007669"/>
    <property type="project" value="TreeGrafter"/>
</dbReference>
<keyword evidence="2" id="KW-0732">Signal</keyword>
<dbReference type="Gene3D" id="3.40.50.720">
    <property type="entry name" value="NAD(P)-binding Rossmann-like Domain"/>
    <property type="match status" value="1"/>
</dbReference>
<feature type="signal peptide" evidence="2">
    <location>
        <begin position="1"/>
        <end position="21"/>
    </location>
</feature>
<name>A0A2K6WCT5_ONCVO</name>
<feature type="chain" id="PRO_5014295877" description="Saccharopine dehydrogenase-like C-terminal domain-containing protein" evidence="2">
    <location>
        <begin position="22"/>
        <end position="342"/>
    </location>
</feature>
<dbReference type="GO" id="GO:0005811">
    <property type="term" value="C:lipid droplet"/>
    <property type="evidence" value="ECO:0007669"/>
    <property type="project" value="TreeGrafter"/>
</dbReference>
<keyword evidence="1" id="KW-1133">Transmembrane helix</keyword>
<dbReference type="AlphaFoldDB" id="A0A2K6WCT5"/>
<dbReference type="GO" id="GO:0005886">
    <property type="term" value="C:plasma membrane"/>
    <property type="evidence" value="ECO:0007669"/>
    <property type="project" value="TreeGrafter"/>
</dbReference>
<reference evidence="4" key="1">
    <citation type="submission" date="2013-10" db="EMBL/GenBank/DDBJ databases">
        <title>Genome sequencing of Onchocerca volvulus.</title>
        <authorList>
            <person name="Cotton J."/>
            <person name="Tsai J."/>
            <person name="Stanley E."/>
            <person name="Tracey A."/>
            <person name="Holroyd N."/>
            <person name="Lustigman S."/>
            <person name="Berriman M."/>
        </authorList>
    </citation>
    <scope>NUCLEOTIDE SEQUENCE</scope>
</reference>
<feature type="transmembrane region" description="Helical" evidence="1">
    <location>
        <begin position="198"/>
        <end position="219"/>
    </location>
</feature>
<evidence type="ECO:0000313" key="3">
    <source>
        <dbReference type="EnsemblMetazoa" id="OVOC7011.2"/>
    </source>
</evidence>
<reference evidence="3" key="2">
    <citation type="submission" date="2018-02" db="UniProtKB">
        <authorList>
            <consortium name="EnsemblMetazoa"/>
        </authorList>
    </citation>
    <scope>IDENTIFICATION</scope>
</reference>
<dbReference type="EnsemblMetazoa" id="OVOC7011.1">
    <property type="protein sequence ID" value="OVOC7011.1"/>
    <property type="gene ID" value="WBGene00243820"/>
</dbReference>
<dbReference type="STRING" id="6282.A0A2K6WCT5"/>
<evidence type="ECO:0000256" key="2">
    <source>
        <dbReference type="SAM" id="SignalP"/>
    </source>
</evidence>
<accession>A0A2K6WCT5</accession>
<keyword evidence="1" id="KW-0812">Transmembrane</keyword>
<keyword evidence="4" id="KW-1185">Reference proteome</keyword>
<dbReference type="InterPro" id="IPR051276">
    <property type="entry name" value="Saccharopine_DH-like_oxidrdct"/>
</dbReference>
<dbReference type="GO" id="GO:0005739">
    <property type="term" value="C:mitochondrion"/>
    <property type="evidence" value="ECO:0007669"/>
    <property type="project" value="TreeGrafter"/>
</dbReference>